<keyword evidence="7" id="KW-0862">Zinc</keyword>
<comment type="similarity">
    <text evidence="10">Belongs to the peptidase M15 family.</text>
</comment>
<evidence type="ECO:0000256" key="5">
    <source>
        <dbReference type="ARBA" id="ARBA00022729"/>
    </source>
</evidence>
<dbReference type="SUPFAM" id="SSF55166">
    <property type="entry name" value="Hedgehog/DD-peptidase"/>
    <property type="match status" value="1"/>
</dbReference>
<protein>
    <recommendedName>
        <fullName evidence="11">Murein endopeptidase K</fullName>
    </recommendedName>
</protein>
<keyword evidence="13" id="KW-0067">ATP-binding</keyword>
<keyword evidence="13" id="KW-0547">Nucleotide-binding</keyword>
<evidence type="ECO:0000256" key="6">
    <source>
        <dbReference type="ARBA" id="ARBA00022801"/>
    </source>
</evidence>
<feature type="compositionally biased region" description="Low complexity" evidence="12">
    <location>
        <begin position="265"/>
        <end position="280"/>
    </location>
</feature>
<keyword evidence="4" id="KW-0479">Metal-binding</keyword>
<name>A0A917FKE8_9HYPH</name>
<evidence type="ECO:0000256" key="4">
    <source>
        <dbReference type="ARBA" id="ARBA00022723"/>
    </source>
</evidence>
<evidence type="ECO:0000256" key="2">
    <source>
        <dbReference type="ARBA" id="ARBA00004776"/>
    </source>
</evidence>
<comment type="pathway">
    <text evidence="2">Cell wall biogenesis; cell wall polysaccharide biosynthesis.</text>
</comment>
<keyword evidence="14" id="KW-1185">Reference proteome</keyword>
<dbReference type="PANTHER" id="PTHR37425:SF1">
    <property type="entry name" value="OUTER MEMBRANE PROTEIN"/>
    <property type="match status" value="1"/>
</dbReference>
<evidence type="ECO:0000256" key="12">
    <source>
        <dbReference type="SAM" id="MobiDB-lite"/>
    </source>
</evidence>
<feature type="compositionally biased region" description="Basic and acidic residues" evidence="12">
    <location>
        <begin position="255"/>
        <end position="264"/>
    </location>
</feature>
<evidence type="ECO:0000256" key="8">
    <source>
        <dbReference type="ARBA" id="ARBA00023049"/>
    </source>
</evidence>
<organism evidence="13 14">
    <name type="scientific">Azorhizobium oxalatiphilum</name>
    <dbReference type="NCBI Taxonomy" id="980631"/>
    <lineage>
        <taxon>Bacteria</taxon>
        <taxon>Pseudomonadati</taxon>
        <taxon>Pseudomonadota</taxon>
        <taxon>Alphaproteobacteria</taxon>
        <taxon>Hyphomicrobiales</taxon>
        <taxon>Xanthobacteraceae</taxon>
        <taxon>Azorhizobium</taxon>
    </lineage>
</organism>
<feature type="region of interest" description="Disordered" evidence="12">
    <location>
        <begin position="246"/>
        <end position="280"/>
    </location>
</feature>
<dbReference type="PANTHER" id="PTHR37425">
    <property type="match status" value="1"/>
</dbReference>
<keyword evidence="9" id="KW-0961">Cell wall biogenesis/degradation</keyword>
<gene>
    <name evidence="13" type="ORF">GCM10007301_54830</name>
</gene>
<reference evidence="13" key="2">
    <citation type="submission" date="2020-09" db="EMBL/GenBank/DDBJ databases">
        <authorList>
            <person name="Sun Q."/>
            <person name="Sedlacek I."/>
        </authorList>
    </citation>
    <scope>NUCLEOTIDE SEQUENCE</scope>
    <source>
        <strain evidence="13">CCM 7897</strain>
    </source>
</reference>
<sequence length="486" mass="51670">MGKFSRSAAVALAVTVCGTGTLQNAVANGDTRTLTFVHAHTGERGSFTFKKDGRYDTEVLKKLNWLLRDWRRDEPTEMDPHLFDVLWEVYRDVDASQPINVLGGYRSPATNSMLRSRSKGVAEFSQHMRGKAMDFFIPGVNLSELREAGLKLQRGGVGFYPSSHFVHMDTGSVRMWPRMSYAELARVFPDGKTVLVPSNGKPLPGYQQAVAELEARGSGTSVEVAEAPSGMKGIRNFFASLFKPAAEETDAGEEEGARPERETRTQVASAAPARSAPAPVQAAAVPLPQSQPAKPVVTALAARPLPAARPAELAAAAMVTAQAVNAPLAPLPLKRPETPVQQMASLQAPGVPLPPLITRGTSAAQAESNHSVLGYAAVGDVAGAMPMNAGMAAAPQPKLRTAGRTSEIPFGPVFRTSTMSGEAYMRMPEGRVFTAFMTAPREVVASGFGGDPNNGLSASSFSGEAIATLPTYVFPAPTVRLTQRLQ</sequence>
<keyword evidence="6" id="KW-0378">Hydrolase</keyword>
<dbReference type="GO" id="GO:0005524">
    <property type="term" value="F:ATP binding"/>
    <property type="evidence" value="ECO:0007669"/>
    <property type="project" value="UniProtKB-KW"/>
</dbReference>
<evidence type="ECO:0000256" key="10">
    <source>
        <dbReference type="ARBA" id="ARBA00093448"/>
    </source>
</evidence>
<dbReference type="GO" id="GO:0046872">
    <property type="term" value="F:metal ion binding"/>
    <property type="evidence" value="ECO:0007669"/>
    <property type="project" value="UniProtKB-KW"/>
</dbReference>
<dbReference type="InterPro" id="IPR010275">
    <property type="entry name" value="MepK"/>
</dbReference>
<dbReference type="InterPro" id="IPR009045">
    <property type="entry name" value="Zn_M74/Hedgehog-like"/>
</dbReference>
<keyword evidence="5" id="KW-0732">Signal</keyword>
<evidence type="ECO:0000256" key="9">
    <source>
        <dbReference type="ARBA" id="ARBA00023316"/>
    </source>
</evidence>
<dbReference type="GO" id="GO:0008237">
    <property type="term" value="F:metallopeptidase activity"/>
    <property type="evidence" value="ECO:0007669"/>
    <property type="project" value="UniProtKB-KW"/>
</dbReference>
<comment type="caution">
    <text evidence="13">The sequence shown here is derived from an EMBL/GenBank/DDBJ whole genome shotgun (WGS) entry which is preliminary data.</text>
</comment>
<keyword evidence="3" id="KW-0645">Protease</keyword>
<dbReference type="RefSeq" id="WP_188584060.1">
    <property type="nucleotide sequence ID" value="NZ_BMCT01000012.1"/>
</dbReference>
<dbReference type="Pfam" id="PF05951">
    <property type="entry name" value="Peptidase_M15_2"/>
    <property type="match status" value="1"/>
</dbReference>
<evidence type="ECO:0000313" key="13">
    <source>
        <dbReference type="EMBL" id="GGF87922.1"/>
    </source>
</evidence>
<evidence type="ECO:0000256" key="11">
    <source>
        <dbReference type="ARBA" id="ARBA00093666"/>
    </source>
</evidence>
<dbReference type="EMBL" id="BMCT01000012">
    <property type="protein sequence ID" value="GGF87922.1"/>
    <property type="molecule type" value="Genomic_DNA"/>
</dbReference>
<evidence type="ECO:0000256" key="1">
    <source>
        <dbReference type="ARBA" id="ARBA00001947"/>
    </source>
</evidence>
<dbReference type="AlphaFoldDB" id="A0A917FKE8"/>
<accession>A0A917FKE8</accession>
<keyword evidence="8" id="KW-0482">Metalloprotease</keyword>
<dbReference type="GO" id="GO:0006508">
    <property type="term" value="P:proteolysis"/>
    <property type="evidence" value="ECO:0007669"/>
    <property type="project" value="UniProtKB-KW"/>
</dbReference>
<evidence type="ECO:0000256" key="3">
    <source>
        <dbReference type="ARBA" id="ARBA00022670"/>
    </source>
</evidence>
<comment type="cofactor">
    <cofactor evidence="1">
        <name>Zn(2+)</name>
        <dbReference type="ChEBI" id="CHEBI:29105"/>
    </cofactor>
</comment>
<reference evidence="13" key="1">
    <citation type="journal article" date="2014" name="Int. J. Syst. Evol. Microbiol.">
        <title>Complete genome sequence of Corynebacterium casei LMG S-19264T (=DSM 44701T), isolated from a smear-ripened cheese.</title>
        <authorList>
            <consortium name="US DOE Joint Genome Institute (JGI-PGF)"/>
            <person name="Walter F."/>
            <person name="Albersmeier A."/>
            <person name="Kalinowski J."/>
            <person name="Ruckert C."/>
        </authorList>
    </citation>
    <scope>NUCLEOTIDE SEQUENCE</scope>
    <source>
        <strain evidence="13">CCM 7897</strain>
    </source>
</reference>
<evidence type="ECO:0000256" key="7">
    <source>
        <dbReference type="ARBA" id="ARBA00022833"/>
    </source>
</evidence>
<dbReference type="Proteomes" id="UP000606044">
    <property type="component" value="Unassembled WGS sequence"/>
</dbReference>
<dbReference type="Gene3D" id="3.30.1380.10">
    <property type="match status" value="1"/>
</dbReference>
<dbReference type="CDD" id="cd14844">
    <property type="entry name" value="Zn-DD-carboxypeptidase_like"/>
    <property type="match status" value="1"/>
</dbReference>
<dbReference type="GO" id="GO:0071555">
    <property type="term" value="P:cell wall organization"/>
    <property type="evidence" value="ECO:0007669"/>
    <property type="project" value="UniProtKB-KW"/>
</dbReference>
<proteinExistence type="inferred from homology"/>
<evidence type="ECO:0000313" key="14">
    <source>
        <dbReference type="Proteomes" id="UP000606044"/>
    </source>
</evidence>